<evidence type="ECO:0000256" key="2">
    <source>
        <dbReference type="ARBA" id="ARBA00023200"/>
    </source>
</evidence>
<dbReference type="InterPro" id="IPR021045">
    <property type="entry name" value="Flu_proapoptotic_PB1-F2"/>
</dbReference>
<gene>
    <name evidence="3" type="primary">PB1-F2</name>
    <name evidence="3" type="ORF">BHT32_EMC234_PB1-F2</name>
</gene>
<organism evidence="3">
    <name type="scientific">Influenza A virus</name>
    <name type="common">A/black-headed gull/Netherlands/18/2009(H13N2)</name>
    <dbReference type="NCBI Taxonomy" id="1658927"/>
    <lineage>
        <taxon>Viruses</taxon>
        <taxon>Riboviria</taxon>
        <taxon>Orthornavirae</taxon>
        <taxon>Negarnaviricota</taxon>
        <taxon>Polyploviricotina</taxon>
        <taxon>Insthoviricetes</taxon>
        <taxon>Articulavirales</taxon>
        <taxon>Orthomyxoviridae</taxon>
        <taxon>Alphainfluenzavirus</taxon>
        <taxon>Alphainfluenzavirus influenzae</taxon>
        <taxon>Influenza A virus</taxon>
    </lineage>
</organism>
<evidence type="ECO:0000256" key="1">
    <source>
        <dbReference type="ARBA" id="ARBA00022562"/>
    </source>
</evidence>
<keyword evidence="2" id="KW-1035">Host cytoplasm</keyword>
<protein>
    <submittedName>
        <fullName evidence="3">Putative PB1-F2 protein</fullName>
    </submittedName>
</protein>
<keyword evidence="1" id="KW-1048">Host nucleus</keyword>
<reference evidence="3" key="1">
    <citation type="submission" date="2016-10" db="EMBL/GenBank/DDBJ databases">
        <authorList>
            <consortium name="Centers of Excellence for Influenza Research and Surveillance (CEIRS)"/>
            <person name="Symer D.E."/>
            <person name="Daugherty C."/>
            <person name="Warner S."/>
            <person name="Nolting J.M."/>
            <person name="Nelson S.W."/>
            <person name="Zentkovich M.M."/>
            <person name="Bowman A.S."/>
        </authorList>
    </citation>
    <scope>NUCLEOTIDE SEQUENCE</scope>
    <source>
        <strain evidence="3">A/black-headed gull/Netherlands/18/2009</strain>
    </source>
</reference>
<sequence length="52" mass="6445">MDRYQRTMSQAGMHKQIVSWRQWLSLKNPTQGFLKTHVLKRWKLFSKHEWTN</sequence>
<dbReference type="Pfam" id="PF11986">
    <property type="entry name" value="PB1-F2"/>
    <property type="match status" value="1"/>
</dbReference>
<dbReference type="EMBL" id="KX979606">
    <property type="protein sequence ID" value="APC26539.1"/>
    <property type="molecule type" value="Viral_cRNA"/>
</dbReference>
<accession>A0A1J0FCA7</accession>
<evidence type="ECO:0000313" key="3">
    <source>
        <dbReference type="EMBL" id="APC26539.1"/>
    </source>
</evidence>
<proteinExistence type="predicted"/>
<name>A0A1J0FCA7_9INFA</name>